<organism evidence="7 8">
    <name type="scientific">Didymella heteroderae</name>
    <dbReference type="NCBI Taxonomy" id="1769908"/>
    <lineage>
        <taxon>Eukaryota</taxon>
        <taxon>Fungi</taxon>
        <taxon>Dikarya</taxon>
        <taxon>Ascomycota</taxon>
        <taxon>Pezizomycotina</taxon>
        <taxon>Dothideomycetes</taxon>
        <taxon>Pleosporomycetidae</taxon>
        <taxon>Pleosporales</taxon>
        <taxon>Pleosporineae</taxon>
        <taxon>Didymellaceae</taxon>
        <taxon>Didymella</taxon>
    </lineage>
</organism>
<feature type="region of interest" description="Disordered" evidence="5">
    <location>
        <begin position="75"/>
        <end position="105"/>
    </location>
</feature>
<feature type="compositionally biased region" description="Basic and acidic residues" evidence="5">
    <location>
        <begin position="414"/>
        <end position="427"/>
    </location>
</feature>
<feature type="region of interest" description="Disordered" evidence="5">
    <location>
        <begin position="383"/>
        <end position="433"/>
    </location>
</feature>
<keyword evidence="8" id="KW-1185">Reference proteome</keyword>
<feature type="compositionally biased region" description="Polar residues" evidence="5">
    <location>
        <begin position="549"/>
        <end position="565"/>
    </location>
</feature>
<comment type="caution">
    <text evidence="7">The sequence shown here is derived from an EMBL/GenBank/DDBJ whole genome shotgun (WGS) entry which is preliminary data.</text>
</comment>
<dbReference type="Pfam" id="PF08573">
    <property type="entry name" value="SAE2"/>
    <property type="match status" value="1"/>
</dbReference>
<dbReference type="Proteomes" id="UP000758155">
    <property type="component" value="Unassembled WGS sequence"/>
</dbReference>
<comment type="subcellular location">
    <subcellularLocation>
        <location evidence="1">Nucleus</location>
    </subcellularLocation>
</comment>
<feature type="coiled-coil region" evidence="4">
    <location>
        <begin position="105"/>
        <end position="139"/>
    </location>
</feature>
<dbReference type="AlphaFoldDB" id="A0A9P4WMV2"/>
<accession>A0A9P4WMV2</accession>
<sequence>MADFTAWVEKNRGLWSRVYNEVIAPDFEEEWKKREEEHQNELKQRDENQQLLFSHINEQIVNNARVVGENERLEAELQQRAESTAPSTALDDADTASTGVPDEHNGDLAEKYEELSKKYQDLSQKVKYLERKNNAVMQKNRDMKESVRAWQQYADRMKSHQRPKTVITADETPSRSLAVSRVDEAPPHMPSSPGFVSAVRTPLQRADRGRSLPAPAGPFVGGEGEIEQVAHEGEDLSRSTSVTPRGPSDATLSKHQCATDLPSLNTRLDKARRYHIETNAVPSSSQTTVDEVTDQATRRTQVADDEDEDDLPQVVAERSLKRKRGQHAKADVFIGRSSDGTPAKPHCVKDEPLSSPPPVAHILARTETIDLDETAPRDVEVASALQRKPSFHSNATGTIRHQRSGSAPSSQAAPREDCETELMRRDQTSNVQARLQTTADEMRALSEPTGPPLQAQHVLQPIDPNVVAQTPERSSNKRSKQAADKGLEHGILAESGEASPPVDEDELRLPPSAARARLQRLRAAKEPKTPTSHLQGPSTSGSPLVKQEPIQSPPKSLSRPAQTLSGSGGSRTPAMNARSNRQDEIVPDGRPVWRMRAPDKRPTPQRGNVSPPVPPSRLRDKPLQELKTSDFKPNPVYNNGYTYAFSEAVQKRGDRLCLPGCTNDQCCGSHFRRLAEALAPLSFAEEEALLEEYLGGAYNTIMSTQMSSDERAELILQARTKKIAKDSGKHREAYERRRTPPGFWRVDFPSTQSQEIDRGRAKELEVKAVQERWLEAHKNGGRWLFRDE</sequence>
<feature type="compositionally biased region" description="Basic and acidic residues" evidence="5">
    <location>
        <begin position="617"/>
        <end position="630"/>
    </location>
</feature>
<keyword evidence="3" id="KW-0539">Nucleus</keyword>
<feature type="compositionally biased region" description="Polar residues" evidence="5">
    <location>
        <begin position="391"/>
        <end position="412"/>
    </location>
</feature>
<dbReference type="GO" id="GO:0005634">
    <property type="term" value="C:nucleus"/>
    <property type="evidence" value="ECO:0007669"/>
    <property type="project" value="UniProtKB-SubCell"/>
</dbReference>
<evidence type="ECO:0000313" key="8">
    <source>
        <dbReference type="Proteomes" id="UP000758155"/>
    </source>
</evidence>
<evidence type="ECO:0000256" key="4">
    <source>
        <dbReference type="SAM" id="Coils"/>
    </source>
</evidence>
<keyword evidence="2" id="KW-0227">DNA damage</keyword>
<feature type="region of interest" description="Disordered" evidence="5">
    <location>
        <begin position="335"/>
        <end position="358"/>
    </location>
</feature>
<evidence type="ECO:0000256" key="1">
    <source>
        <dbReference type="ARBA" id="ARBA00004123"/>
    </source>
</evidence>
<evidence type="ECO:0000256" key="2">
    <source>
        <dbReference type="ARBA" id="ARBA00022763"/>
    </source>
</evidence>
<evidence type="ECO:0000259" key="6">
    <source>
        <dbReference type="Pfam" id="PF08573"/>
    </source>
</evidence>
<proteinExistence type="predicted"/>
<dbReference type="OrthoDB" id="5801062at2759"/>
<evidence type="ECO:0000256" key="3">
    <source>
        <dbReference type="ARBA" id="ARBA00023242"/>
    </source>
</evidence>
<feature type="region of interest" description="Disordered" evidence="5">
    <location>
        <begin position="232"/>
        <end position="254"/>
    </location>
</feature>
<feature type="region of interest" description="Disordered" evidence="5">
    <location>
        <begin position="203"/>
        <end position="222"/>
    </location>
</feature>
<dbReference type="EMBL" id="SWKV01000048">
    <property type="protein sequence ID" value="KAF3036715.1"/>
    <property type="molecule type" value="Genomic_DNA"/>
</dbReference>
<evidence type="ECO:0000256" key="5">
    <source>
        <dbReference type="SAM" id="MobiDB-lite"/>
    </source>
</evidence>
<keyword evidence="4" id="KW-0175">Coiled coil</keyword>
<reference evidence="7" key="1">
    <citation type="submission" date="2019-04" db="EMBL/GenBank/DDBJ databases">
        <title>Sequencing of skin fungus with MAO and IRED activity.</title>
        <authorList>
            <person name="Marsaioli A.J."/>
            <person name="Bonatto J.M.C."/>
            <person name="Reis Junior O."/>
        </authorList>
    </citation>
    <scope>NUCLEOTIDE SEQUENCE</scope>
    <source>
        <strain evidence="7">28M1</strain>
    </source>
</reference>
<name>A0A9P4WMV2_9PLEO</name>
<evidence type="ECO:0000313" key="7">
    <source>
        <dbReference type="EMBL" id="KAF3036715.1"/>
    </source>
</evidence>
<feature type="domain" description="DNA endonuclease activator Ctp1 C-terminal" evidence="6">
    <location>
        <begin position="644"/>
        <end position="752"/>
    </location>
</feature>
<gene>
    <name evidence="7" type="ORF">E8E12_007150</name>
</gene>
<dbReference type="InterPro" id="IPR013882">
    <property type="entry name" value="Ctp1_C"/>
</dbReference>
<dbReference type="GO" id="GO:0006281">
    <property type="term" value="P:DNA repair"/>
    <property type="evidence" value="ECO:0007669"/>
    <property type="project" value="InterPro"/>
</dbReference>
<feature type="region of interest" description="Disordered" evidence="5">
    <location>
        <begin position="522"/>
        <end position="632"/>
    </location>
</feature>
<protein>
    <recommendedName>
        <fullName evidence="6">DNA endonuclease activator Ctp1 C-terminal domain-containing protein</fullName>
    </recommendedName>
</protein>
<feature type="compositionally biased region" description="Polar residues" evidence="5">
    <location>
        <begin position="529"/>
        <end position="542"/>
    </location>
</feature>